<accession>A0A8J6T4E6</accession>
<dbReference type="EMBL" id="JACNJD010000028">
    <property type="protein sequence ID" value="MBC8175836.1"/>
    <property type="molecule type" value="Genomic_DNA"/>
</dbReference>
<dbReference type="InterPro" id="IPR019734">
    <property type="entry name" value="TPR_rpt"/>
</dbReference>
<protein>
    <submittedName>
        <fullName evidence="2">Tetratricopeptide repeat protein</fullName>
    </submittedName>
</protein>
<gene>
    <name evidence="2" type="ORF">H8E19_00415</name>
</gene>
<dbReference type="Proteomes" id="UP000650524">
    <property type="component" value="Unassembled WGS sequence"/>
</dbReference>
<feature type="repeat" description="TPR" evidence="1">
    <location>
        <begin position="158"/>
        <end position="191"/>
    </location>
</feature>
<dbReference type="SUPFAM" id="SSF48452">
    <property type="entry name" value="TPR-like"/>
    <property type="match status" value="1"/>
</dbReference>
<reference evidence="2 3" key="1">
    <citation type="submission" date="2020-08" db="EMBL/GenBank/DDBJ databases">
        <title>Bridging the membrane lipid divide: bacteria of the FCB group superphylum have the potential to synthesize archaeal ether lipids.</title>
        <authorList>
            <person name="Villanueva L."/>
            <person name="Von Meijenfeldt F.A.B."/>
            <person name="Westbye A.B."/>
            <person name="Yadav S."/>
            <person name="Hopmans E.C."/>
            <person name="Dutilh B.E."/>
            <person name="Sinninghe Damste J.S."/>
        </authorList>
    </citation>
    <scope>NUCLEOTIDE SEQUENCE [LARGE SCALE GENOMIC DNA]</scope>
    <source>
        <strain evidence="2">NIOZ-UU27</strain>
    </source>
</reference>
<evidence type="ECO:0000313" key="2">
    <source>
        <dbReference type="EMBL" id="MBC8175836.1"/>
    </source>
</evidence>
<sequence length="243" mass="27265">MDEKDNILDEILNHGPSAGSIFIALTRMKKEGRSSEVVQQCIKFLRVCPDDIRLRIILAESYLETGFISLAGVELEKVGSMIQDLIPAYRLLAEIYFKQQRLTAAADTLKLYLAHRPDATEARKLLEEIEPSDHAQLEVGGPTEDAVVAADEKDAVSDLATSTIAELYYTQGKLSAAISTYEKVLNDNPDDIESLKRLKELRGLAAEKPNEGGKEEDDLYTRTEKLIRILEEWLPKIKEIKYA</sequence>
<dbReference type="PROSITE" id="PS50005">
    <property type="entry name" value="TPR"/>
    <property type="match status" value="1"/>
</dbReference>
<organism evidence="2 3">
    <name type="scientific">Candidatus Desulfacyla euxinica</name>
    <dbReference type="NCBI Taxonomy" id="2841693"/>
    <lineage>
        <taxon>Bacteria</taxon>
        <taxon>Deltaproteobacteria</taxon>
        <taxon>Candidatus Desulfacyla</taxon>
    </lineage>
</organism>
<dbReference type="AlphaFoldDB" id="A0A8J6T4E6"/>
<dbReference type="Gene3D" id="1.25.40.10">
    <property type="entry name" value="Tetratricopeptide repeat domain"/>
    <property type="match status" value="1"/>
</dbReference>
<evidence type="ECO:0000313" key="3">
    <source>
        <dbReference type="Proteomes" id="UP000650524"/>
    </source>
</evidence>
<proteinExistence type="predicted"/>
<comment type="caution">
    <text evidence="2">The sequence shown here is derived from an EMBL/GenBank/DDBJ whole genome shotgun (WGS) entry which is preliminary data.</text>
</comment>
<dbReference type="InterPro" id="IPR011990">
    <property type="entry name" value="TPR-like_helical_dom_sf"/>
</dbReference>
<evidence type="ECO:0000256" key="1">
    <source>
        <dbReference type="PROSITE-ProRule" id="PRU00339"/>
    </source>
</evidence>
<name>A0A8J6T4E6_9DELT</name>
<keyword evidence="1" id="KW-0802">TPR repeat</keyword>